<dbReference type="GO" id="GO:0071281">
    <property type="term" value="P:cellular response to iron ion"/>
    <property type="evidence" value="ECO:0007669"/>
    <property type="project" value="TreeGrafter"/>
</dbReference>
<evidence type="ECO:0000256" key="1">
    <source>
        <dbReference type="ARBA" id="ARBA00008814"/>
    </source>
</evidence>
<feature type="domain" description="Fe/B12 periplasmic-binding" evidence="5">
    <location>
        <begin position="64"/>
        <end position="320"/>
    </location>
</feature>
<feature type="signal peptide" evidence="4">
    <location>
        <begin position="1"/>
        <end position="18"/>
    </location>
</feature>
<name>A0A419V2Z0_9BACL</name>
<dbReference type="CDD" id="cd01143">
    <property type="entry name" value="YvrC"/>
    <property type="match status" value="1"/>
</dbReference>
<dbReference type="Gene3D" id="3.40.50.1980">
    <property type="entry name" value="Nitrogenase molybdenum iron protein domain"/>
    <property type="match status" value="2"/>
</dbReference>
<dbReference type="PROSITE" id="PS51257">
    <property type="entry name" value="PROKAR_LIPOPROTEIN"/>
    <property type="match status" value="1"/>
</dbReference>
<dbReference type="EMBL" id="RAPK01000009">
    <property type="protein sequence ID" value="RKD72897.1"/>
    <property type="molecule type" value="Genomic_DNA"/>
</dbReference>
<evidence type="ECO:0000256" key="4">
    <source>
        <dbReference type="SAM" id="SignalP"/>
    </source>
</evidence>
<comment type="similarity">
    <text evidence="1">Belongs to the bacterial solute-binding protein 8 family.</text>
</comment>
<dbReference type="PANTHER" id="PTHR30535">
    <property type="entry name" value="VITAMIN B12-BINDING PROTEIN"/>
    <property type="match status" value="1"/>
</dbReference>
<gene>
    <name evidence="6" type="ORF">ATL39_2093</name>
</gene>
<dbReference type="InterPro" id="IPR002491">
    <property type="entry name" value="ABC_transptr_periplasmic_BD"/>
</dbReference>
<evidence type="ECO:0000313" key="6">
    <source>
        <dbReference type="EMBL" id="RKD72897.1"/>
    </source>
</evidence>
<dbReference type="OrthoDB" id="9816357at2"/>
<evidence type="ECO:0000256" key="2">
    <source>
        <dbReference type="ARBA" id="ARBA00022729"/>
    </source>
</evidence>
<dbReference type="InterPro" id="IPR054828">
    <property type="entry name" value="Vit_B12_bind_prot"/>
</dbReference>
<comment type="caution">
    <text evidence="6">The sequence shown here is derived from an EMBL/GenBank/DDBJ whole genome shotgun (WGS) entry which is preliminary data.</text>
</comment>
<proteinExistence type="inferred from homology"/>
<evidence type="ECO:0000256" key="3">
    <source>
        <dbReference type="SAM" id="MobiDB-lite"/>
    </source>
</evidence>
<dbReference type="AlphaFoldDB" id="A0A419V2Z0"/>
<dbReference type="NCBIfam" id="NF038402">
    <property type="entry name" value="TroA_like"/>
    <property type="match status" value="1"/>
</dbReference>
<evidence type="ECO:0000259" key="5">
    <source>
        <dbReference type="PROSITE" id="PS50983"/>
    </source>
</evidence>
<accession>A0A419V2Z0</accession>
<dbReference type="SUPFAM" id="SSF53807">
    <property type="entry name" value="Helical backbone' metal receptor"/>
    <property type="match status" value="1"/>
</dbReference>
<reference evidence="6 7" key="1">
    <citation type="submission" date="2018-09" db="EMBL/GenBank/DDBJ databases">
        <title>Genomic Encyclopedia of Archaeal and Bacterial Type Strains, Phase II (KMG-II): from individual species to whole genera.</title>
        <authorList>
            <person name="Goeker M."/>
        </authorList>
    </citation>
    <scope>NUCLEOTIDE SEQUENCE [LARGE SCALE GENOMIC DNA]</scope>
    <source>
        <strain evidence="6 7">DSM 17008</strain>
    </source>
</reference>
<organism evidence="6 7">
    <name type="scientific">Sinobaca qinghaiensis</name>
    <dbReference type="NCBI Taxonomy" id="342944"/>
    <lineage>
        <taxon>Bacteria</taxon>
        <taxon>Bacillati</taxon>
        <taxon>Bacillota</taxon>
        <taxon>Bacilli</taxon>
        <taxon>Bacillales</taxon>
        <taxon>Sporolactobacillaceae</taxon>
        <taxon>Sinobaca</taxon>
    </lineage>
</organism>
<feature type="region of interest" description="Disordered" evidence="3">
    <location>
        <begin position="21"/>
        <end position="45"/>
    </location>
</feature>
<keyword evidence="2 4" id="KW-0732">Signal</keyword>
<feature type="chain" id="PRO_5018996499" evidence="4">
    <location>
        <begin position="19"/>
        <end position="325"/>
    </location>
</feature>
<dbReference type="PROSITE" id="PS50983">
    <property type="entry name" value="FE_B12_PBP"/>
    <property type="match status" value="1"/>
</dbReference>
<evidence type="ECO:0000313" key="7">
    <source>
        <dbReference type="Proteomes" id="UP000285120"/>
    </source>
</evidence>
<dbReference type="Proteomes" id="UP000285120">
    <property type="component" value="Unassembled WGS sequence"/>
</dbReference>
<sequence>MKKALLLTMTAGMAAALAACGGETEEEQGQESSEQESSEQAEGYPVTITDGMGEEITIEEEPENIVSLLPSNTEIAFALGLGDQIVGVTDFDTYPEEAQEKQSVGGLDFDVETVLSLEPDLILTDSSAVQNSEEGLNQLEEAGAEILVVNDATSFEETYNTINMIGQATGTEEEASSIVDTMEEDVASIEETASAISEEDRKTVWVEVDAPPNIFTTGQNTFMDEMLDIIQADNAAAEEEGWVPYTEEDVVALNPDIIVTTYGFRVENSTENILNRDGWSDVPAVENEEVHDLDSDLVSRPGPRLTDGLQQMAEVVYPDVFTEEQ</sequence>
<dbReference type="Pfam" id="PF01497">
    <property type="entry name" value="Peripla_BP_2"/>
    <property type="match status" value="1"/>
</dbReference>
<keyword evidence="7" id="KW-1185">Reference proteome</keyword>
<dbReference type="RefSeq" id="WP_120193292.1">
    <property type="nucleotide sequence ID" value="NZ_RAPK01000009.1"/>
</dbReference>
<protein>
    <submittedName>
        <fullName evidence="6">Iron complex transport system substrate-binding protein</fullName>
    </submittedName>
</protein>
<dbReference type="PANTHER" id="PTHR30535:SF34">
    <property type="entry name" value="MOLYBDATE-BINDING PROTEIN MOLA"/>
    <property type="match status" value="1"/>
</dbReference>
<feature type="compositionally biased region" description="Acidic residues" evidence="3">
    <location>
        <begin position="23"/>
        <end position="39"/>
    </location>
</feature>
<dbReference type="InterPro" id="IPR050902">
    <property type="entry name" value="ABC_Transporter_SBP"/>
</dbReference>